<dbReference type="CDD" id="cd06261">
    <property type="entry name" value="TM_PBP2"/>
    <property type="match status" value="1"/>
</dbReference>
<keyword evidence="11" id="KW-1185">Reference proteome</keyword>
<evidence type="ECO:0000256" key="3">
    <source>
        <dbReference type="ARBA" id="ARBA00022475"/>
    </source>
</evidence>
<dbReference type="PROSITE" id="PS50928">
    <property type="entry name" value="ABC_TM1"/>
    <property type="match status" value="1"/>
</dbReference>
<feature type="transmembrane region" description="Helical" evidence="8">
    <location>
        <begin position="126"/>
        <end position="145"/>
    </location>
</feature>
<evidence type="ECO:0000313" key="11">
    <source>
        <dbReference type="Proteomes" id="UP000278804"/>
    </source>
</evidence>
<organism evidence="10 11">
    <name type="scientific">Erysipelothrix piscisicarius</name>
    <dbReference type="NCBI Taxonomy" id="2485784"/>
    <lineage>
        <taxon>Bacteria</taxon>
        <taxon>Bacillati</taxon>
        <taxon>Bacillota</taxon>
        <taxon>Erysipelotrichia</taxon>
        <taxon>Erysipelotrichales</taxon>
        <taxon>Erysipelotrichaceae</taxon>
        <taxon>Erysipelothrix</taxon>
    </lineage>
</organism>
<protein>
    <submittedName>
        <fullName evidence="10">ABC transporter permease</fullName>
    </submittedName>
</protein>
<keyword evidence="7 8" id="KW-0472">Membrane</keyword>
<feature type="domain" description="ABC transmembrane type-1" evidence="9">
    <location>
        <begin position="61"/>
        <end position="249"/>
    </location>
</feature>
<dbReference type="PANTHER" id="PTHR43357">
    <property type="entry name" value="INNER MEMBRANE ABC TRANSPORTER PERMEASE PROTEIN YDCV"/>
    <property type="match status" value="1"/>
</dbReference>
<evidence type="ECO:0000256" key="1">
    <source>
        <dbReference type="ARBA" id="ARBA00004429"/>
    </source>
</evidence>
<feature type="transmembrane region" description="Helical" evidence="8">
    <location>
        <begin position="227"/>
        <end position="248"/>
    </location>
</feature>
<feature type="transmembrane region" description="Helical" evidence="8">
    <location>
        <begin position="185"/>
        <end position="207"/>
    </location>
</feature>
<keyword evidence="3" id="KW-1003">Cell membrane</keyword>
<gene>
    <name evidence="10" type="ORF">EEI45_05780</name>
</gene>
<keyword evidence="5 8" id="KW-0812">Transmembrane</keyword>
<dbReference type="RefSeq" id="WP_125164495.1">
    <property type="nucleotide sequence ID" value="NZ_CP034234.1"/>
</dbReference>
<dbReference type="InterPro" id="IPR035906">
    <property type="entry name" value="MetI-like_sf"/>
</dbReference>
<evidence type="ECO:0000256" key="8">
    <source>
        <dbReference type="RuleBase" id="RU363032"/>
    </source>
</evidence>
<dbReference type="InterPro" id="IPR000515">
    <property type="entry name" value="MetI-like"/>
</dbReference>
<comment type="subcellular location">
    <subcellularLocation>
        <location evidence="1">Cell inner membrane</location>
        <topology evidence="1">Multi-pass membrane protein</topology>
    </subcellularLocation>
    <subcellularLocation>
        <location evidence="8">Cell membrane</location>
        <topology evidence="8">Multi-pass membrane protein</topology>
    </subcellularLocation>
</comment>
<dbReference type="PANTHER" id="PTHR43357:SF4">
    <property type="entry name" value="INNER MEMBRANE ABC TRANSPORTER PERMEASE PROTEIN YDCV"/>
    <property type="match status" value="1"/>
</dbReference>
<evidence type="ECO:0000259" key="9">
    <source>
        <dbReference type="PROSITE" id="PS50928"/>
    </source>
</evidence>
<dbReference type="GO" id="GO:0005886">
    <property type="term" value="C:plasma membrane"/>
    <property type="evidence" value="ECO:0007669"/>
    <property type="project" value="UniProtKB-SubCell"/>
</dbReference>
<dbReference type="AlphaFoldDB" id="A0A3Q8S2V3"/>
<dbReference type="KEGG" id="eri:EEI45_05780"/>
<evidence type="ECO:0000256" key="7">
    <source>
        <dbReference type="ARBA" id="ARBA00023136"/>
    </source>
</evidence>
<evidence type="ECO:0000256" key="4">
    <source>
        <dbReference type="ARBA" id="ARBA00022519"/>
    </source>
</evidence>
<dbReference type="GO" id="GO:0055085">
    <property type="term" value="P:transmembrane transport"/>
    <property type="evidence" value="ECO:0007669"/>
    <property type="project" value="InterPro"/>
</dbReference>
<keyword evidence="6 8" id="KW-1133">Transmembrane helix</keyword>
<dbReference type="Gene3D" id="1.10.3720.10">
    <property type="entry name" value="MetI-like"/>
    <property type="match status" value="1"/>
</dbReference>
<dbReference type="Pfam" id="PF00528">
    <property type="entry name" value="BPD_transp_1"/>
    <property type="match status" value="1"/>
</dbReference>
<sequence>MNKSRFLDCIAYLAISFIGIPLIIITVTAFGEAPIIQFPIQGFTLTWFSKVFQSQVFMESFVLSLKISVLATILCMVIAIPASYALVVNKGKWSERINSIFLAPSLIPSIVLAYALFQYLVIQLHLSLNIALIIGHMLIVFPYTIRIICASLHEFDLSIHEAAVVLGCGQLEGFVKVVLPNIKDALVSASIMGFINSFNNLPVSMFLKGPGMNTLPGALMNHIEYNFDPVVSALSVILMAFTMVLMFVMDKGLSKKGANV</sequence>
<feature type="transmembrane region" description="Helical" evidence="8">
    <location>
        <begin position="67"/>
        <end position="88"/>
    </location>
</feature>
<accession>A0A3Q8S2V3</accession>
<keyword evidence="4" id="KW-0997">Cell inner membrane</keyword>
<dbReference type="Proteomes" id="UP000278804">
    <property type="component" value="Chromosome"/>
</dbReference>
<keyword evidence="2 8" id="KW-0813">Transport</keyword>
<evidence type="ECO:0000313" key="10">
    <source>
        <dbReference type="EMBL" id="AZK44321.1"/>
    </source>
</evidence>
<evidence type="ECO:0000256" key="5">
    <source>
        <dbReference type="ARBA" id="ARBA00022692"/>
    </source>
</evidence>
<comment type="similarity">
    <text evidence="8">Belongs to the binding-protein-dependent transport system permease family.</text>
</comment>
<dbReference type="EMBL" id="CP034234">
    <property type="protein sequence ID" value="AZK44321.1"/>
    <property type="molecule type" value="Genomic_DNA"/>
</dbReference>
<reference evidence="10 11" key="1">
    <citation type="journal article" date="2020" name="Int. J. Syst. Evol. Microbiol.">
        <title>Description of Erysipelothrix piscisicarius sp. nov., an emergent fish pathogen, and assessment of virulence using a tiger barb (Puntigrus tetrazona) infection model.</title>
        <authorList>
            <person name="Pomaranski E.K."/>
            <person name="Griffin M.J."/>
            <person name="Camus A.C."/>
            <person name="Armwood A.R."/>
            <person name="Shelley J."/>
            <person name="Waldbieser G.C."/>
            <person name="LaFrentz B.R."/>
            <person name="Garcia J.C."/>
            <person name="Yanong R."/>
            <person name="Soto E."/>
        </authorList>
    </citation>
    <scope>NUCLEOTIDE SEQUENCE [LARGE SCALE GENOMIC DNA]</scope>
    <source>
        <strain evidence="10 11">15TAL0474</strain>
    </source>
</reference>
<evidence type="ECO:0000256" key="6">
    <source>
        <dbReference type="ARBA" id="ARBA00022989"/>
    </source>
</evidence>
<dbReference type="SUPFAM" id="SSF161098">
    <property type="entry name" value="MetI-like"/>
    <property type="match status" value="1"/>
</dbReference>
<proteinExistence type="inferred from homology"/>
<feature type="transmembrane region" description="Helical" evidence="8">
    <location>
        <begin position="100"/>
        <end position="120"/>
    </location>
</feature>
<name>A0A3Q8S2V3_9FIRM</name>
<evidence type="ECO:0000256" key="2">
    <source>
        <dbReference type="ARBA" id="ARBA00022448"/>
    </source>
</evidence>
<feature type="transmembrane region" description="Helical" evidence="8">
    <location>
        <begin position="9"/>
        <end position="30"/>
    </location>
</feature>